<dbReference type="Gene3D" id="2.170.140.10">
    <property type="entry name" value="Chitin binding domain"/>
    <property type="match status" value="3"/>
</dbReference>
<dbReference type="Pfam" id="PF01607">
    <property type="entry name" value="CBM_14"/>
    <property type="match status" value="3"/>
</dbReference>
<dbReference type="OrthoDB" id="6020543at2759"/>
<reference evidence="9" key="1">
    <citation type="submission" date="2021-03" db="EMBL/GenBank/DDBJ databases">
        <title>Chromosome level genome of the anhydrobiotic midge Polypedilum vanderplanki.</title>
        <authorList>
            <person name="Yoshida Y."/>
            <person name="Kikawada T."/>
            <person name="Gusev O."/>
        </authorList>
    </citation>
    <scope>NUCLEOTIDE SEQUENCE</scope>
    <source>
        <strain evidence="9">NIAS01</strain>
        <tissue evidence="9">Whole body or cell culture</tissue>
    </source>
</reference>
<evidence type="ECO:0000313" key="10">
    <source>
        <dbReference type="Proteomes" id="UP001107558"/>
    </source>
</evidence>
<feature type="domain" description="Chitin-binding type-2" evidence="8">
    <location>
        <begin position="175"/>
        <end position="232"/>
    </location>
</feature>
<dbReference type="InterPro" id="IPR036508">
    <property type="entry name" value="Chitin-bd_dom_sf"/>
</dbReference>
<evidence type="ECO:0000256" key="7">
    <source>
        <dbReference type="SAM" id="SignalP"/>
    </source>
</evidence>
<dbReference type="Proteomes" id="UP001107558">
    <property type="component" value="Chromosome 2"/>
</dbReference>
<evidence type="ECO:0000313" key="9">
    <source>
        <dbReference type="EMBL" id="KAG5678603.1"/>
    </source>
</evidence>
<feature type="signal peptide" evidence="7">
    <location>
        <begin position="1"/>
        <end position="19"/>
    </location>
</feature>
<evidence type="ECO:0000256" key="2">
    <source>
        <dbReference type="ARBA" id="ARBA00022729"/>
    </source>
</evidence>
<dbReference type="EMBL" id="JADBJN010000002">
    <property type="protein sequence ID" value="KAG5678603.1"/>
    <property type="molecule type" value="Genomic_DNA"/>
</dbReference>
<feature type="compositionally biased region" description="Low complexity" evidence="6">
    <location>
        <begin position="152"/>
        <end position="166"/>
    </location>
</feature>
<keyword evidence="2 7" id="KW-0732">Signal</keyword>
<dbReference type="GO" id="GO:0005576">
    <property type="term" value="C:extracellular region"/>
    <property type="evidence" value="ECO:0007669"/>
    <property type="project" value="InterPro"/>
</dbReference>
<organism evidence="9 10">
    <name type="scientific">Polypedilum vanderplanki</name>
    <name type="common">Sleeping chironomid midge</name>
    <dbReference type="NCBI Taxonomy" id="319348"/>
    <lineage>
        <taxon>Eukaryota</taxon>
        <taxon>Metazoa</taxon>
        <taxon>Ecdysozoa</taxon>
        <taxon>Arthropoda</taxon>
        <taxon>Hexapoda</taxon>
        <taxon>Insecta</taxon>
        <taxon>Pterygota</taxon>
        <taxon>Neoptera</taxon>
        <taxon>Endopterygota</taxon>
        <taxon>Diptera</taxon>
        <taxon>Nematocera</taxon>
        <taxon>Chironomoidea</taxon>
        <taxon>Chironomidae</taxon>
        <taxon>Chironominae</taxon>
        <taxon>Polypedilum</taxon>
        <taxon>Polypedilum</taxon>
    </lineage>
</organism>
<evidence type="ECO:0000256" key="5">
    <source>
        <dbReference type="ARBA" id="ARBA00023180"/>
    </source>
</evidence>
<feature type="domain" description="Chitin-binding type-2" evidence="8">
    <location>
        <begin position="22"/>
        <end position="78"/>
    </location>
</feature>
<dbReference type="PANTHER" id="PTHR23301">
    <property type="entry name" value="CHITIN BINDING PERITROPHIN-A"/>
    <property type="match status" value="1"/>
</dbReference>
<dbReference type="InterPro" id="IPR002557">
    <property type="entry name" value="Chitin-bd_dom"/>
</dbReference>
<protein>
    <recommendedName>
        <fullName evidence="8">Chitin-binding type-2 domain-containing protein</fullName>
    </recommendedName>
</protein>
<keyword evidence="5" id="KW-0325">Glycoprotein</keyword>
<proteinExistence type="predicted"/>
<dbReference type="InterPro" id="IPR051940">
    <property type="entry name" value="Chitin_bind-dev_reg"/>
</dbReference>
<dbReference type="PROSITE" id="PS50940">
    <property type="entry name" value="CHIT_BIND_II"/>
    <property type="match status" value="3"/>
</dbReference>
<keyword evidence="10" id="KW-1185">Reference proteome</keyword>
<evidence type="ECO:0000256" key="1">
    <source>
        <dbReference type="ARBA" id="ARBA00022669"/>
    </source>
</evidence>
<evidence type="ECO:0000256" key="3">
    <source>
        <dbReference type="ARBA" id="ARBA00022737"/>
    </source>
</evidence>
<evidence type="ECO:0000256" key="6">
    <source>
        <dbReference type="SAM" id="MobiDB-lite"/>
    </source>
</evidence>
<evidence type="ECO:0000259" key="8">
    <source>
        <dbReference type="PROSITE" id="PS50940"/>
    </source>
</evidence>
<feature type="chain" id="PRO_5039887507" description="Chitin-binding type-2 domain-containing protein" evidence="7">
    <location>
        <begin position="20"/>
        <end position="238"/>
    </location>
</feature>
<name>A0A9J6CA14_POLVA</name>
<keyword evidence="3" id="KW-0677">Repeat</keyword>
<keyword evidence="1" id="KW-0147">Chitin-binding</keyword>
<keyword evidence="4" id="KW-1015">Disulfide bond</keyword>
<sequence length="238" mass="27004">MKFIIVIILMIINSNLINCANLPICEPNTVSWHPHPYACDLFYMCFWGELILRSCAPGLHYNRNTTQCMLPELAGCEFQTEINCPTPDNPNQILFQPDPNDCSKYYVCHNGNPIARECATNFFWDINNKWCTFPDQVTCDSNTINNPNDPNRTTQSSTTTVTTTTLPTTTRNPNTFDCPLNPSPTQHPHTRDCWRFFICINGVAFLRDCGYNLLFDTVTSNCAPYNEAVCYPGSSSDR</sequence>
<dbReference type="AlphaFoldDB" id="A0A9J6CA14"/>
<accession>A0A9J6CA14</accession>
<feature type="domain" description="Chitin-binding type-2" evidence="8">
    <location>
        <begin position="81"/>
        <end position="141"/>
    </location>
</feature>
<dbReference type="GO" id="GO:0008061">
    <property type="term" value="F:chitin binding"/>
    <property type="evidence" value="ECO:0007669"/>
    <property type="project" value="UniProtKB-KW"/>
</dbReference>
<comment type="caution">
    <text evidence="9">The sequence shown here is derived from an EMBL/GenBank/DDBJ whole genome shotgun (WGS) entry which is preliminary data.</text>
</comment>
<dbReference type="SMART" id="SM00494">
    <property type="entry name" value="ChtBD2"/>
    <property type="match status" value="3"/>
</dbReference>
<dbReference type="SUPFAM" id="SSF57625">
    <property type="entry name" value="Invertebrate chitin-binding proteins"/>
    <property type="match status" value="3"/>
</dbReference>
<dbReference type="PANTHER" id="PTHR23301:SF0">
    <property type="entry name" value="CHITIN-BINDING TYPE-2 DOMAIN-CONTAINING PROTEIN-RELATED"/>
    <property type="match status" value="1"/>
</dbReference>
<gene>
    <name evidence="9" type="ORF">PVAND_008264</name>
</gene>
<feature type="region of interest" description="Disordered" evidence="6">
    <location>
        <begin position="144"/>
        <end position="166"/>
    </location>
</feature>
<evidence type="ECO:0000256" key="4">
    <source>
        <dbReference type="ARBA" id="ARBA00023157"/>
    </source>
</evidence>